<dbReference type="EMBL" id="SOCN01000001">
    <property type="protein sequence ID" value="TDV24157.1"/>
    <property type="molecule type" value="Genomic_DNA"/>
</dbReference>
<evidence type="ECO:0000259" key="4">
    <source>
        <dbReference type="PROSITE" id="PS50893"/>
    </source>
</evidence>
<dbReference type="InterPro" id="IPR008995">
    <property type="entry name" value="Mo/tungstate-bd_C_term_dom"/>
</dbReference>
<keyword evidence="6" id="KW-1185">Reference proteome</keyword>
<gene>
    <name evidence="5" type="ORF">BCF59_0105</name>
</gene>
<dbReference type="SMART" id="SM00382">
    <property type="entry name" value="AAA"/>
    <property type="match status" value="1"/>
</dbReference>
<proteinExistence type="predicted"/>
<dbReference type="GO" id="GO:0016887">
    <property type="term" value="F:ATP hydrolysis activity"/>
    <property type="evidence" value="ECO:0007669"/>
    <property type="project" value="InterPro"/>
</dbReference>
<dbReference type="InterPro" id="IPR047641">
    <property type="entry name" value="ABC_transpr_MalK/UgpC-like"/>
</dbReference>
<dbReference type="SUPFAM" id="SSF52540">
    <property type="entry name" value="P-loop containing nucleoside triphosphate hydrolases"/>
    <property type="match status" value="1"/>
</dbReference>
<dbReference type="GO" id="GO:0005524">
    <property type="term" value="F:ATP binding"/>
    <property type="evidence" value="ECO:0007669"/>
    <property type="project" value="UniProtKB-KW"/>
</dbReference>
<dbReference type="PROSITE" id="PS00211">
    <property type="entry name" value="ABC_TRANSPORTER_1"/>
    <property type="match status" value="1"/>
</dbReference>
<evidence type="ECO:0000313" key="6">
    <source>
        <dbReference type="Proteomes" id="UP000295757"/>
    </source>
</evidence>
<evidence type="ECO:0000256" key="2">
    <source>
        <dbReference type="ARBA" id="ARBA00022741"/>
    </source>
</evidence>
<keyword evidence="1" id="KW-0813">Transport</keyword>
<dbReference type="Proteomes" id="UP000295757">
    <property type="component" value="Unassembled WGS sequence"/>
</dbReference>
<evidence type="ECO:0000256" key="1">
    <source>
        <dbReference type="ARBA" id="ARBA00022448"/>
    </source>
</evidence>
<keyword evidence="3" id="KW-0067">ATP-binding</keyword>
<dbReference type="GO" id="GO:0055052">
    <property type="term" value="C:ATP-binding cassette (ABC) transporter complex, substrate-binding subunit-containing"/>
    <property type="evidence" value="ECO:0007669"/>
    <property type="project" value="TreeGrafter"/>
</dbReference>
<dbReference type="RefSeq" id="WP_234851407.1">
    <property type="nucleotide sequence ID" value="NZ_SOCN01000001.1"/>
</dbReference>
<keyword evidence="2" id="KW-0547">Nucleotide-binding</keyword>
<dbReference type="InterPro" id="IPR003439">
    <property type="entry name" value="ABC_transporter-like_ATP-bd"/>
</dbReference>
<dbReference type="PANTHER" id="PTHR43875:SF1">
    <property type="entry name" value="OSMOPROTECTIVE COMPOUNDS UPTAKE ATP-BINDING PROTEIN GGTA"/>
    <property type="match status" value="1"/>
</dbReference>
<comment type="caution">
    <text evidence="5">The sequence shown here is derived from an EMBL/GenBank/DDBJ whole genome shotgun (WGS) entry which is preliminary data.</text>
</comment>
<dbReference type="Gene3D" id="3.40.50.300">
    <property type="entry name" value="P-loop containing nucleotide triphosphate hydrolases"/>
    <property type="match status" value="2"/>
</dbReference>
<dbReference type="AlphaFoldDB" id="A0A4R7UCM0"/>
<dbReference type="InterPro" id="IPR012340">
    <property type="entry name" value="NA-bd_OB-fold"/>
</dbReference>
<dbReference type="PROSITE" id="PS50893">
    <property type="entry name" value="ABC_TRANSPORTER_2"/>
    <property type="match status" value="1"/>
</dbReference>
<dbReference type="InterPro" id="IPR017871">
    <property type="entry name" value="ABC_transporter-like_CS"/>
</dbReference>
<dbReference type="PANTHER" id="PTHR43875">
    <property type="entry name" value="MALTODEXTRIN IMPORT ATP-BINDING PROTEIN MSMX"/>
    <property type="match status" value="1"/>
</dbReference>
<dbReference type="Pfam" id="PF00005">
    <property type="entry name" value="ABC_tran"/>
    <property type="match status" value="2"/>
</dbReference>
<reference evidence="5 6" key="1">
    <citation type="submission" date="2019-03" db="EMBL/GenBank/DDBJ databases">
        <title>Genomic Encyclopedia of Archaeal and Bacterial Type Strains, Phase II (KMG-II): from individual species to whole genera.</title>
        <authorList>
            <person name="Goeker M."/>
        </authorList>
    </citation>
    <scope>NUCLEOTIDE SEQUENCE [LARGE SCALE GENOMIC DNA]</scope>
    <source>
        <strain evidence="5 6">ATCC 35214</strain>
    </source>
</reference>
<name>A0A4R7UCM0_9BACT</name>
<evidence type="ECO:0000256" key="3">
    <source>
        <dbReference type="ARBA" id="ARBA00022840"/>
    </source>
</evidence>
<accession>A0A4R7UCM0</accession>
<organism evidence="5 6">
    <name type="scientific">Mycoplasmopsis mustelae</name>
    <dbReference type="NCBI Taxonomy" id="171289"/>
    <lineage>
        <taxon>Bacteria</taxon>
        <taxon>Bacillati</taxon>
        <taxon>Mycoplasmatota</taxon>
        <taxon>Mycoplasmoidales</taxon>
        <taxon>Metamycoplasmataceae</taxon>
        <taxon>Mycoplasmopsis</taxon>
    </lineage>
</organism>
<sequence>MLFFKKILNKLRVSVSKVTDEEINSIREYACEFENKKLDSVPAIELKNLNIDFGETLAVDNVSFKIPDGKLVTLLGPSGSGKTTTLNAIAGLLTVTSGKILFKGKDVTDFTPQRRKIGFVFQNYALYPHLSVYANIAFPLKNDFDWQYKFMLKKQEAQNEIRILYLQAVGASEQEISDLRQAYKDWKTISYDLQQKYNEYYAQMIDKLEKAHTNYKLAKVHETSENSLLTKNILKANAEIIKKTKTKLNQIKEKYKFDTLNGVLNPELMSLDILNPKRTDDINLLNVNTPEFLKNFKLSDLKFQKLSDLSVDDKINQLQQLLSQFENIQTTAFDDLVLGDRLKLLKTITKIKILISRYQLNAKENELSENQSLKVINPEEHQWLQERFYNEEVNFKNFRLQLLTTLKDDILATNASYREALEQGLDASNLRECQELHSVNKNFLTYTKTTLTTILEEIQKLKTYKQGFESLDLEKFVLNDRLQIIKVIKKLSLLINRYEYILKSKSIYQKYSSEIASTKTIYLNAKKEWKQTLAHDEGYKKLKKDTTKLKFVAQKRFLGQIKYLTKTYDLKRVIHNDKKQIATSILTNEARQQIKKLAENNISLRKAIHNEVMEVAKRVEIVPILQKKPTRLSGGQQQRVSIARAIVKKPEILLMDEPLSNLDAKLRISTRQWIREIQQALGITTVFVTHDQEEAMSISDIIVCMSTAKVQQLGTPMQLYNKPKNQFVARFLGMPEMGLFASEYRDGNLYVAGKLLPNIKIADASNLKLNIGVRSEDFKIINNASEAMFAGKIVIKENFGKESKLVVEVEAIGRINFLLDNNFDYQIGDVIYFDLPIHKLHIFNTATEERLEYEILTS</sequence>
<feature type="domain" description="ABC transporter" evidence="4">
    <location>
        <begin position="44"/>
        <end position="732"/>
    </location>
</feature>
<dbReference type="InterPro" id="IPR003593">
    <property type="entry name" value="AAA+_ATPase"/>
</dbReference>
<dbReference type="Gene3D" id="2.40.50.100">
    <property type="match status" value="1"/>
</dbReference>
<evidence type="ECO:0000313" key="5">
    <source>
        <dbReference type="EMBL" id="TDV24157.1"/>
    </source>
</evidence>
<dbReference type="InterPro" id="IPR027417">
    <property type="entry name" value="P-loop_NTPase"/>
</dbReference>
<dbReference type="Gene3D" id="2.40.50.140">
    <property type="entry name" value="Nucleic acid-binding proteins"/>
    <property type="match status" value="1"/>
</dbReference>
<dbReference type="SUPFAM" id="SSF50331">
    <property type="entry name" value="MOP-like"/>
    <property type="match status" value="1"/>
</dbReference>
<protein>
    <submittedName>
        <fullName evidence="5">ABC transporter family protein</fullName>
    </submittedName>
</protein>